<reference evidence="2" key="1">
    <citation type="submission" date="2010-08" db="EMBL/GenBank/DDBJ databases">
        <authorList>
            <consortium name="Caenorhabditis japonica Sequencing Consortium"/>
            <person name="Wilson R.K."/>
        </authorList>
    </citation>
    <scope>NUCLEOTIDE SEQUENCE [LARGE SCALE GENOMIC DNA]</scope>
    <source>
        <strain evidence="2">DF5081</strain>
    </source>
</reference>
<dbReference type="InterPro" id="IPR036498">
    <property type="entry name" value="Nfu/NifU_N_sf"/>
</dbReference>
<dbReference type="SUPFAM" id="SSF110836">
    <property type="entry name" value="Hypothetical protein SAV1430"/>
    <property type="match status" value="1"/>
</dbReference>
<dbReference type="GO" id="GO:0005681">
    <property type="term" value="C:spliceosomal complex"/>
    <property type="evidence" value="ECO:0007669"/>
    <property type="project" value="TreeGrafter"/>
</dbReference>
<evidence type="ECO:0000313" key="2">
    <source>
        <dbReference type="Proteomes" id="UP000005237"/>
    </source>
</evidence>
<evidence type="ECO:0000313" key="1">
    <source>
        <dbReference type="EnsemblMetazoa" id="CJA16943b.1"/>
    </source>
</evidence>
<organism evidence="1 2">
    <name type="scientific">Caenorhabditis japonica</name>
    <dbReference type="NCBI Taxonomy" id="281687"/>
    <lineage>
        <taxon>Eukaryota</taxon>
        <taxon>Metazoa</taxon>
        <taxon>Ecdysozoa</taxon>
        <taxon>Nematoda</taxon>
        <taxon>Chromadorea</taxon>
        <taxon>Rhabditida</taxon>
        <taxon>Rhabditina</taxon>
        <taxon>Rhabditomorpha</taxon>
        <taxon>Rhabditoidea</taxon>
        <taxon>Rhabditidae</taxon>
        <taxon>Peloderinae</taxon>
        <taxon>Caenorhabditis</taxon>
    </lineage>
</organism>
<dbReference type="PANTHER" id="PTHR15818">
    <property type="entry name" value="G PATCH AND KOW-CONTAINING"/>
    <property type="match status" value="1"/>
</dbReference>
<dbReference type="InterPro" id="IPR045166">
    <property type="entry name" value="Spp2-like"/>
</dbReference>
<dbReference type="GO" id="GO:0000398">
    <property type="term" value="P:mRNA splicing, via spliceosome"/>
    <property type="evidence" value="ECO:0007669"/>
    <property type="project" value="InterPro"/>
</dbReference>
<protein>
    <recommendedName>
        <fullName evidence="3">KOW domain-containing protein</fullName>
    </recommendedName>
</protein>
<evidence type="ECO:0008006" key="3">
    <source>
        <dbReference type="Google" id="ProtNLM"/>
    </source>
</evidence>
<sequence length="111" mass="12852">MLSSKMMSRLYKNAVQTARSMYIQVQETPNPLSLKFLPDVRQRWLETVIPREIGEKLMIVSGKRAGKLAEMVDKDKRKEKVTARLLATNDIVTAYFEDVCAVKIRVEDEYE</sequence>
<dbReference type="PANTHER" id="PTHR15818:SF2">
    <property type="entry name" value="G-PATCH DOMAIN AND KOW MOTIFS-CONTAINING PROTEIN"/>
    <property type="match status" value="1"/>
</dbReference>
<dbReference type="EnsemblMetazoa" id="CJA16943b.1">
    <property type="protein sequence ID" value="CJA16943b.1"/>
    <property type="gene ID" value="WBGene00136145"/>
</dbReference>
<dbReference type="Gene3D" id="3.30.1370.70">
    <property type="entry name" value="Scaffold protein Nfu/NifU, N-terminal domain"/>
    <property type="match status" value="1"/>
</dbReference>
<dbReference type="Proteomes" id="UP000005237">
    <property type="component" value="Unassembled WGS sequence"/>
</dbReference>
<accession>A0A8R1I4R3</accession>
<name>A0A8R1I4R3_CAEJA</name>
<reference evidence="1" key="2">
    <citation type="submission" date="2022-06" db="UniProtKB">
        <authorList>
            <consortium name="EnsemblMetazoa"/>
        </authorList>
    </citation>
    <scope>IDENTIFICATION</scope>
    <source>
        <strain evidence="1">DF5081</strain>
    </source>
</reference>
<proteinExistence type="predicted"/>
<dbReference type="AlphaFoldDB" id="A0A8R1I4R3"/>
<keyword evidence="2" id="KW-1185">Reference proteome</keyword>